<comment type="caution">
    <text evidence="1">The sequence shown here is derived from an EMBL/GenBank/DDBJ whole genome shotgun (WGS) entry which is preliminary data.</text>
</comment>
<keyword evidence="2" id="KW-1185">Reference proteome</keyword>
<evidence type="ECO:0000313" key="2">
    <source>
        <dbReference type="Proteomes" id="UP000824890"/>
    </source>
</evidence>
<protein>
    <submittedName>
        <fullName evidence="1">Uncharacterized protein</fullName>
    </submittedName>
</protein>
<evidence type="ECO:0000313" key="1">
    <source>
        <dbReference type="EMBL" id="KAH0898510.1"/>
    </source>
</evidence>
<proteinExistence type="predicted"/>
<gene>
    <name evidence="1" type="ORF">HID58_048078</name>
</gene>
<reference evidence="1 2" key="1">
    <citation type="submission" date="2021-05" db="EMBL/GenBank/DDBJ databases">
        <title>Genome Assembly of Synthetic Allotetraploid Brassica napus Reveals Homoeologous Exchanges between Subgenomes.</title>
        <authorList>
            <person name="Davis J.T."/>
        </authorList>
    </citation>
    <scope>NUCLEOTIDE SEQUENCE [LARGE SCALE GENOMIC DNA]</scope>
    <source>
        <strain evidence="2">cv. Da-Ae</strain>
        <tissue evidence="1">Seedling</tissue>
    </source>
</reference>
<dbReference type="EMBL" id="JAGKQM010000012">
    <property type="protein sequence ID" value="KAH0898510.1"/>
    <property type="molecule type" value="Genomic_DNA"/>
</dbReference>
<organism evidence="1 2">
    <name type="scientific">Brassica napus</name>
    <name type="common">Rape</name>
    <dbReference type="NCBI Taxonomy" id="3708"/>
    <lineage>
        <taxon>Eukaryota</taxon>
        <taxon>Viridiplantae</taxon>
        <taxon>Streptophyta</taxon>
        <taxon>Embryophyta</taxon>
        <taxon>Tracheophyta</taxon>
        <taxon>Spermatophyta</taxon>
        <taxon>Magnoliopsida</taxon>
        <taxon>eudicotyledons</taxon>
        <taxon>Gunneridae</taxon>
        <taxon>Pentapetalae</taxon>
        <taxon>rosids</taxon>
        <taxon>malvids</taxon>
        <taxon>Brassicales</taxon>
        <taxon>Brassicaceae</taxon>
        <taxon>Brassiceae</taxon>
        <taxon>Brassica</taxon>
    </lineage>
</organism>
<sequence length="181" mass="21148">MVDDDGSGSDHDGRADHGEDEATWTDITWFWLLRINTGFVPLRRSLSHNGDAEGELDREDRLRIPMLQIYNRNKGMSGVVIDRRGCLAVDVAWRAVDAYNLYKRQWFNIDWAKFDHDGRADHGEDEATWTDITWFWLLRINTGFVPLRRSLSHNGDAEGELDREDRLRIPMLQIYNRNKGM</sequence>
<name>A0ABQ8B2N4_BRANA</name>
<dbReference type="Proteomes" id="UP000824890">
    <property type="component" value="Unassembled WGS sequence"/>
</dbReference>
<accession>A0ABQ8B2N4</accession>